<keyword evidence="4" id="KW-1185">Reference proteome</keyword>
<reference evidence="3 4" key="1">
    <citation type="submission" date="2019-11" db="EMBL/GenBank/DDBJ databases">
        <title>Acidiferrimicrobium australis gen. nov., sp. nov., an acidophilic and obligately heterotrophic, member of the Actinobacteria that catalyses dissimilatory oxido- reduction of iron isolated from metal-rich acidic water in Chile.</title>
        <authorList>
            <person name="Gonzalez D."/>
            <person name="Huber K."/>
            <person name="Hedrich S."/>
            <person name="Rojas-Villalobos C."/>
            <person name="Quatrini R."/>
            <person name="Dinamarca M.A."/>
            <person name="Schwarz A."/>
            <person name="Canales C."/>
            <person name="Nancucheo I."/>
        </authorList>
    </citation>
    <scope>NUCLEOTIDE SEQUENCE [LARGE SCALE GENOMIC DNA]</scope>
    <source>
        <strain evidence="3 4">USS-CCA1</strain>
    </source>
</reference>
<feature type="transmembrane region" description="Helical" evidence="2">
    <location>
        <begin position="475"/>
        <end position="496"/>
    </location>
</feature>
<accession>A0ABW9QT39</accession>
<feature type="transmembrane region" description="Helical" evidence="2">
    <location>
        <begin position="197"/>
        <end position="227"/>
    </location>
</feature>
<feature type="transmembrane region" description="Helical" evidence="2">
    <location>
        <begin position="377"/>
        <end position="403"/>
    </location>
</feature>
<feature type="transmembrane region" description="Helical" evidence="2">
    <location>
        <begin position="424"/>
        <end position="446"/>
    </location>
</feature>
<evidence type="ECO:0000313" key="4">
    <source>
        <dbReference type="Proteomes" id="UP000437736"/>
    </source>
</evidence>
<dbReference type="Proteomes" id="UP000437736">
    <property type="component" value="Unassembled WGS sequence"/>
</dbReference>
<dbReference type="EMBL" id="WJHE01000415">
    <property type="protein sequence ID" value="MST32868.1"/>
    <property type="molecule type" value="Genomic_DNA"/>
</dbReference>
<evidence type="ECO:0000256" key="1">
    <source>
        <dbReference type="SAM" id="MobiDB-lite"/>
    </source>
</evidence>
<protein>
    <recommendedName>
        <fullName evidence="5">Glycosyltransferase RgtA/B/C/D-like domain-containing protein</fullName>
    </recommendedName>
</protein>
<keyword evidence="2" id="KW-1133">Transmembrane helix</keyword>
<feature type="region of interest" description="Disordered" evidence="1">
    <location>
        <begin position="588"/>
        <end position="609"/>
    </location>
</feature>
<feature type="transmembrane region" description="Helical" evidence="2">
    <location>
        <begin position="239"/>
        <end position="258"/>
    </location>
</feature>
<name>A0ABW9QT39_9ACTN</name>
<keyword evidence="2" id="KW-0472">Membrane</keyword>
<feature type="transmembrane region" description="Helical" evidence="2">
    <location>
        <begin position="145"/>
        <end position="166"/>
    </location>
</feature>
<evidence type="ECO:0008006" key="5">
    <source>
        <dbReference type="Google" id="ProtNLM"/>
    </source>
</evidence>
<comment type="caution">
    <text evidence="3">The sequence shown here is derived from an EMBL/GenBank/DDBJ whole genome shotgun (WGS) entry which is preliminary data.</text>
</comment>
<organism evidence="3 4">
    <name type="scientific">Acidiferrimicrobium australe</name>
    <dbReference type="NCBI Taxonomy" id="2664430"/>
    <lineage>
        <taxon>Bacteria</taxon>
        <taxon>Bacillati</taxon>
        <taxon>Actinomycetota</taxon>
        <taxon>Acidimicrobiia</taxon>
        <taxon>Acidimicrobiales</taxon>
        <taxon>Acidimicrobiaceae</taxon>
        <taxon>Acidiferrimicrobium</taxon>
    </lineage>
</organism>
<sequence>MSLTAPTPPALIVEAAAAGGEQPVVGRHPRLGPLFNQWGAEVGVLTLVGLVVPLALGAYYGTLSAPSSDDWAYDLAVFHLAHTGHLFLYHWITINFVGQAVLALPFVLLFGAHIAVLNTWTCCVGCCGLLALCHLGRSIGLPRSVALAASAFVGLTPVWLGFSVSFMTDVPAMTFMALALAVAAADRRTDRYVTPHAAAALVLGFVAFTIREMTCPVLVAIVVAGAWRSGRPRFREVRHWLALAAGFALLTLAEYAWRHTLPGEGYQPPLVLHPLTDLGAVAAGWPWPLAGLLLFPAVLYRDGTGAVRRLWSMQPHRALLLSLAVPTALYLREVASVTRTGTYDSLPVVERALSTLALPFGTQAFDLSWYTSASTTWHWVLLILSLVLTVLTLASWTMITALVTEQLLTRQEPRSASSGRPTRLVGVTGTLAALLFTTLFGVQMPLFERDEMVALVPLGLALLVAHGTRHRRPVLAGVAAATIASASILVTAPLVATAGRSWAAALGMARSHPSIPRRDIGVGYVWNSYQARTIVFGAPHACYVLTETPGGQGRGIDRMALGVPYDRTVLGFRPVGRPLPAHCRAATTSRRVSRRLGGAHRQPTTAPRL</sequence>
<evidence type="ECO:0000313" key="3">
    <source>
        <dbReference type="EMBL" id="MST32868.1"/>
    </source>
</evidence>
<gene>
    <name evidence="3" type="ORF">GHK86_09070</name>
</gene>
<keyword evidence="2" id="KW-0812">Transmembrane</keyword>
<feature type="transmembrane region" description="Helical" evidence="2">
    <location>
        <begin position="278"/>
        <end position="298"/>
    </location>
</feature>
<feature type="transmembrane region" description="Helical" evidence="2">
    <location>
        <begin position="104"/>
        <end position="133"/>
    </location>
</feature>
<evidence type="ECO:0000256" key="2">
    <source>
        <dbReference type="SAM" id="Phobius"/>
    </source>
</evidence>
<feature type="transmembrane region" description="Helical" evidence="2">
    <location>
        <begin position="42"/>
        <end position="60"/>
    </location>
</feature>
<proteinExistence type="predicted"/>